<reference evidence="2" key="1">
    <citation type="journal article" date="2013" name="Science">
        <title>The Amborella genome and the evolution of flowering plants.</title>
        <authorList>
            <consortium name="Amborella Genome Project"/>
        </authorList>
    </citation>
    <scope>NUCLEOTIDE SEQUENCE [LARGE SCALE GENOMIC DNA]</scope>
</reference>
<dbReference type="Gramene" id="ERM96656">
    <property type="protein sequence ID" value="ERM96656"/>
    <property type="gene ID" value="AMTR_s00001p00272490"/>
</dbReference>
<organism evidence="1 2">
    <name type="scientific">Amborella trichopoda</name>
    <dbReference type="NCBI Taxonomy" id="13333"/>
    <lineage>
        <taxon>Eukaryota</taxon>
        <taxon>Viridiplantae</taxon>
        <taxon>Streptophyta</taxon>
        <taxon>Embryophyta</taxon>
        <taxon>Tracheophyta</taxon>
        <taxon>Spermatophyta</taxon>
        <taxon>Magnoliopsida</taxon>
        <taxon>Amborellales</taxon>
        <taxon>Amborellaceae</taxon>
        <taxon>Amborella</taxon>
    </lineage>
</organism>
<proteinExistence type="predicted"/>
<name>W1NME7_AMBTC</name>
<accession>W1NME7</accession>
<dbReference type="EMBL" id="KI397142">
    <property type="protein sequence ID" value="ERM96656.1"/>
    <property type="molecule type" value="Genomic_DNA"/>
</dbReference>
<evidence type="ECO:0000313" key="2">
    <source>
        <dbReference type="Proteomes" id="UP000017836"/>
    </source>
</evidence>
<sequence length="166" mass="17970">MLEPIASQYSSTRRVTFHHASIGVDRTIVQEAVHEAEAHITKAEGLCMVVGFAQTAEATATTPMDIPQDGSVPPIKVGPDMTEADVRSKDMIGLLRSNGMPALSSIHASFSFLHGASTDDIIMRGDDTCSEEIITVEHLTYFGSDIEVTFPIEVKPATVTPNRLWS</sequence>
<gene>
    <name evidence="1" type="ORF">AMTR_s00001p00272490</name>
</gene>
<dbReference type="AlphaFoldDB" id="W1NME7"/>
<keyword evidence="2" id="KW-1185">Reference proteome</keyword>
<dbReference type="HOGENOM" id="CLU_1604932_0_0_1"/>
<protein>
    <submittedName>
        <fullName evidence="1">Uncharacterized protein</fullName>
    </submittedName>
</protein>
<dbReference type="Proteomes" id="UP000017836">
    <property type="component" value="Unassembled WGS sequence"/>
</dbReference>
<evidence type="ECO:0000313" key="1">
    <source>
        <dbReference type="EMBL" id="ERM96656.1"/>
    </source>
</evidence>